<comment type="caution">
    <text evidence="11">The sequence shown here is derived from an EMBL/GenBank/DDBJ whole genome shotgun (WGS) entry which is preliminary data.</text>
</comment>
<dbReference type="Pfam" id="PF00332">
    <property type="entry name" value="Glyco_hydro_17"/>
    <property type="match status" value="1"/>
</dbReference>
<reference evidence="11" key="1">
    <citation type="journal article" date="2019" name="Sci. Rep.">
        <title>Draft genome of Tanacetum cinerariifolium, the natural source of mosquito coil.</title>
        <authorList>
            <person name="Yamashiro T."/>
            <person name="Shiraishi A."/>
            <person name="Satake H."/>
            <person name="Nakayama K."/>
        </authorList>
    </citation>
    <scope>NUCLEOTIDE SEQUENCE</scope>
</reference>
<dbReference type="PROSITE" id="PS00587">
    <property type="entry name" value="GLYCOSYL_HYDROL_F17"/>
    <property type="match status" value="1"/>
</dbReference>
<evidence type="ECO:0000256" key="3">
    <source>
        <dbReference type="ARBA" id="ARBA00022801"/>
    </source>
</evidence>
<dbReference type="Pfam" id="PF07983">
    <property type="entry name" value="X8"/>
    <property type="match status" value="1"/>
</dbReference>
<dbReference type="Gene3D" id="3.20.20.80">
    <property type="entry name" value="Glycosidases"/>
    <property type="match status" value="1"/>
</dbReference>
<gene>
    <name evidence="11" type="ORF">Tci_004205</name>
</gene>
<dbReference type="PROSITE" id="PS51257">
    <property type="entry name" value="PROKAR_LIPOPROTEIN"/>
    <property type="match status" value="1"/>
</dbReference>
<comment type="similarity">
    <text evidence="1 6">Belongs to the glycosyl hydrolase 17 family.</text>
</comment>
<name>A0A6L2J6Q5_TANCI</name>
<evidence type="ECO:0000259" key="10">
    <source>
        <dbReference type="SMART" id="SM00768"/>
    </source>
</evidence>
<accession>A0A6L2J6Q5</accession>
<keyword evidence="5 7" id="KW-0326">Glycosidase</keyword>
<dbReference type="PANTHER" id="PTHR32227">
    <property type="entry name" value="GLUCAN ENDO-1,3-BETA-GLUCOSIDASE BG1-RELATED-RELATED"/>
    <property type="match status" value="1"/>
</dbReference>
<evidence type="ECO:0000256" key="5">
    <source>
        <dbReference type="ARBA" id="ARBA00023295"/>
    </source>
</evidence>
<dbReference type="InterPro" id="IPR000490">
    <property type="entry name" value="Glyco_hydro_17"/>
</dbReference>
<organism evidence="11">
    <name type="scientific">Tanacetum cinerariifolium</name>
    <name type="common">Dalmatian daisy</name>
    <name type="synonym">Chrysanthemum cinerariifolium</name>
    <dbReference type="NCBI Taxonomy" id="118510"/>
    <lineage>
        <taxon>Eukaryota</taxon>
        <taxon>Viridiplantae</taxon>
        <taxon>Streptophyta</taxon>
        <taxon>Embryophyta</taxon>
        <taxon>Tracheophyta</taxon>
        <taxon>Spermatophyta</taxon>
        <taxon>Magnoliopsida</taxon>
        <taxon>eudicotyledons</taxon>
        <taxon>Gunneridae</taxon>
        <taxon>Pentapetalae</taxon>
        <taxon>asterids</taxon>
        <taxon>campanulids</taxon>
        <taxon>Asterales</taxon>
        <taxon>Asteraceae</taxon>
        <taxon>Asteroideae</taxon>
        <taxon>Anthemideae</taxon>
        <taxon>Anthemidinae</taxon>
        <taxon>Tanacetum</taxon>
    </lineage>
</organism>
<evidence type="ECO:0000256" key="7">
    <source>
        <dbReference type="RuleBase" id="RU004336"/>
    </source>
</evidence>
<feature type="chain" id="PRO_5026777607" evidence="9">
    <location>
        <begin position="20"/>
        <end position="614"/>
    </location>
</feature>
<evidence type="ECO:0000313" key="11">
    <source>
        <dbReference type="EMBL" id="GEU32227.1"/>
    </source>
</evidence>
<feature type="signal peptide" evidence="9">
    <location>
        <begin position="1"/>
        <end position="19"/>
    </location>
</feature>
<dbReference type="SMART" id="SM00768">
    <property type="entry name" value="X8"/>
    <property type="match status" value="1"/>
</dbReference>
<dbReference type="GO" id="GO:0004553">
    <property type="term" value="F:hydrolase activity, hydrolyzing O-glycosyl compounds"/>
    <property type="evidence" value="ECO:0007669"/>
    <property type="project" value="InterPro"/>
</dbReference>
<evidence type="ECO:0000256" key="8">
    <source>
        <dbReference type="SAM" id="Coils"/>
    </source>
</evidence>
<keyword evidence="8" id="KW-0175">Coiled coil</keyword>
<keyword evidence="2 9" id="KW-0732">Signal</keyword>
<dbReference type="InterPro" id="IPR017853">
    <property type="entry name" value="GH"/>
</dbReference>
<keyword evidence="3 7" id="KW-0378">Hydrolase</keyword>
<evidence type="ECO:0000256" key="6">
    <source>
        <dbReference type="RuleBase" id="RU004335"/>
    </source>
</evidence>
<dbReference type="SUPFAM" id="SSF51445">
    <property type="entry name" value="(Trans)glycosidases"/>
    <property type="match status" value="1"/>
</dbReference>
<keyword evidence="4" id="KW-1015">Disulfide bond</keyword>
<evidence type="ECO:0000256" key="2">
    <source>
        <dbReference type="ARBA" id="ARBA00022729"/>
    </source>
</evidence>
<feature type="domain" description="X8" evidence="10">
    <location>
        <begin position="365"/>
        <end position="448"/>
    </location>
</feature>
<dbReference type="AlphaFoldDB" id="A0A6L2J6Q5"/>
<sequence>MARAMVLIWACFFVILGMACVTGLGVNWGTQTSTPLDPKYVVQMLRNNHIKKVKLFDSDHWTVGQFAGTSIEVMLGIPNLHLKKFSKDYDAVQDYVKDNVSDHLRDHGGVDIKYIAVGNEPFLKSYKGAFEKTIFPALKNVQKALNEAGLGNKIKATIPQNADVYDSGTQGPSAGNFRAEIRDVMVKISRFLDENNCPFMVNIYPFLSLYENEDFPIEFAFFEGGGQGVQDGNIKYTNMLDANLDTLTYSLKKAGVNKVKIIVGEIGWPTDGHKQANTELAHKFYDGLLKKLAANKGTPLHPGYIEVYLFSLTDENTKSIAPGYFERHWGIFRYDGQPKFPIDFSGQGKDKMPVGAKNVKYISNKWCVLNEDIRNLSSVNGHLDFACRMGDCTSLSYGSTCNKLSARMNVSYAFNNYFQMSQQSVEACDFHGTAKITNRNYSTQECPFPVELMSTGAYFFCPEEILPPKKRARGRSSSSTSAIPQVFEIGESSRVTRLERHEEQIKEILNHLDKLFLDRIEHMEDKIKGLGNGRVIIQQDFDKMETELQEARAKISGFQRKQMRHDDEIVLSRVRTSTLEMIIEDIQVRQRSDEKDLLDAIYELKNRKEGPPDY</sequence>
<evidence type="ECO:0000256" key="9">
    <source>
        <dbReference type="SAM" id="SignalP"/>
    </source>
</evidence>
<dbReference type="InterPro" id="IPR044965">
    <property type="entry name" value="Glyco_hydro_17_plant"/>
</dbReference>
<evidence type="ECO:0000256" key="1">
    <source>
        <dbReference type="ARBA" id="ARBA00008773"/>
    </source>
</evidence>
<protein>
    <submittedName>
        <fullName evidence="11">Glucan endo-1,3-beta-glucosidase 8-like</fullName>
    </submittedName>
</protein>
<dbReference type="Gene3D" id="1.20.58.1040">
    <property type="match status" value="1"/>
</dbReference>
<dbReference type="EMBL" id="BKCJ010000332">
    <property type="protein sequence ID" value="GEU32227.1"/>
    <property type="molecule type" value="Genomic_DNA"/>
</dbReference>
<dbReference type="GO" id="GO:0005975">
    <property type="term" value="P:carbohydrate metabolic process"/>
    <property type="evidence" value="ECO:0007669"/>
    <property type="project" value="InterPro"/>
</dbReference>
<evidence type="ECO:0000256" key="4">
    <source>
        <dbReference type="ARBA" id="ARBA00023157"/>
    </source>
</evidence>
<feature type="coiled-coil region" evidence="8">
    <location>
        <begin position="498"/>
        <end position="561"/>
    </location>
</feature>
<dbReference type="FunFam" id="3.20.20.80:FF:000008">
    <property type="entry name" value="Glucan endo-1,3-beta-glucosidase 5"/>
    <property type="match status" value="1"/>
</dbReference>
<dbReference type="InterPro" id="IPR012946">
    <property type="entry name" value="X8"/>
</dbReference>
<proteinExistence type="inferred from homology"/>